<keyword evidence="1" id="KW-0238">DNA-binding</keyword>
<dbReference type="InterPro" id="IPR001387">
    <property type="entry name" value="Cro/C1-type_HTH"/>
</dbReference>
<accession>A0ABV1I0V4</accession>
<dbReference type="PROSITE" id="PS50943">
    <property type="entry name" value="HTH_CROC1"/>
    <property type="match status" value="1"/>
</dbReference>
<dbReference type="RefSeq" id="WP_117496979.1">
    <property type="nucleotide sequence ID" value="NZ_JBBMFC010000012.1"/>
</dbReference>
<dbReference type="Proteomes" id="UP001470288">
    <property type="component" value="Unassembled WGS sequence"/>
</dbReference>
<proteinExistence type="predicted"/>
<dbReference type="InterPro" id="IPR050807">
    <property type="entry name" value="TransReg_Diox_bact_type"/>
</dbReference>
<dbReference type="SMART" id="SM00530">
    <property type="entry name" value="HTH_XRE"/>
    <property type="match status" value="1"/>
</dbReference>
<sequence length="117" mass="13695">MRYDPEKVCERILKQIRRYSEREGLTMSSLAREAGLSASTISEMMCGKTRPQVYTLMKICNVLDVSMDVLMGEFMEDGEVPEKPARRLPVQRVYNALPEWKQKRVREFIEMIADYEP</sequence>
<dbReference type="Pfam" id="PF01381">
    <property type="entry name" value="HTH_3"/>
    <property type="match status" value="1"/>
</dbReference>
<feature type="domain" description="HTH cro/C1-type" evidence="2">
    <location>
        <begin position="16"/>
        <end position="70"/>
    </location>
</feature>
<name>A0ABV1I0V4_9FIRM</name>
<dbReference type="PANTHER" id="PTHR46797">
    <property type="entry name" value="HTH-TYPE TRANSCRIPTIONAL REGULATOR"/>
    <property type="match status" value="1"/>
</dbReference>
<keyword evidence="4" id="KW-1185">Reference proteome</keyword>
<organism evidence="3 4">
    <name type="scientific">Hominiventricola aquisgranensis</name>
    <dbReference type="NCBI Taxonomy" id="3133164"/>
    <lineage>
        <taxon>Bacteria</taxon>
        <taxon>Bacillati</taxon>
        <taxon>Bacillota</taxon>
        <taxon>Clostridia</taxon>
        <taxon>Lachnospirales</taxon>
        <taxon>Lachnospiraceae</taxon>
        <taxon>Hominiventricola</taxon>
    </lineage>
</organism>
<dbReference type="Gene3D" id="1.10.260.40">
    <property type="entry name" value="lambda repressor-like DNA-binding domains"/>
    <property type="match status" value="1"/>
</dbReference>
<dbReference type="EMBL" id="JBBMFC010000012">
    <property type="protein sequence ID" value="MEQ2578822.1"/>
    <property type="molecule type" value="Genomic_DNA"/>
</dbReference>
<evidence type="ECO:0000259" key="2">
    <source>
        <dbReference type="PROSITE" id="PS50943"/>
    </source>
</evidence>
<dbReference type="InterPro" id="IPR010982">
    <property type="entry name" value="Lambda_DNA-bd_dom_sf"/>
</dbReference>
<dbReference type="PANTHER" id="PTHR46797:SF1">
    <property type="entry name" value="METHYLPHOSPHONATE SYNTHASE"/>
    <property type="match status" value="1"/>
</dbReference>
<reference evidence="3 4" key="1">
    <citation type="submission" date="2024-03" db="EMBL/GenBank/DDBJ databases">
        <title>Human intestinal bacterial collection.</title>
        <authorList>
            <person name="Pauvert C."/>
            <person name="Hitch T.C.A."/>
            <person name="Clavel T."/>
        </authorList>
    </citation>
    <scope>NUCLEOTIDE SEQUENCE [LARGE SCALE GENOMIC DNA]</scope>
    <source>
        <strain evidence="3 4">CLA-AA-H78B</strain>
    </source>
</reference>
<gene>
    <name evidence="3" type="ORF">WMO62_08215</name>
</gene>
<evidence type="ECO:0000256" key="1">
    <source>
        <dbReference type="ARBA" id="ARBA00023125"/>
    </source>
</evidence>
<evidence type="ECO:0000313" key="3">
    <source>
        <dbReference type="EMBL" id="MEQ2578822.1"/>
    </source>
</evidence>
<protein>
    <submittedName>
        <fullName evidence="3">Helix-turn-helix transcriptional regulator</fullName>
    </submittedName>
</protein>
<evidence type="ECO:0000313" key="4">
    <source>
        <dbReference type="Proteomes" id="UP001470288"/>
    </source>
</evidence>
<comment type="caution">
    <text evidence="3">The sequence shown here is derived from an EMBL/GenBank/DDBJ whole genome shotgun (WGS) entry which is preliminary data.</text>
</comment>
<dbReference type="CDD" id="cd00093">
    <property type="entry name" value="HTH_XRE"/>
    <property type="match status" value="1"/>
</dbReference>
<dbReference type="SUPFAM" id="SSF47413">
    <property type="entry name" value="lambda repressor-like DNA-binding domains"/>
    <property type="match status" value="1"/>
</dbReference>